<evidence type="ECO:0000313" key="2">
    <source>
        <dbReference type="Proteomes" id="UP000186456"/>
    </source>
</evidence>
<accession>A0A1H0QPQ3</accession>
<protein>
    <submittedName>
        <fullName evidence="1">Uncharacterized protein</fullName>
    </submittedName>
</protein>
<dbReference type="EMBL" id="FNJN01000005">
    <property type="protein sequence ID" value="SDP19353.1"/>
    <property type="molecule type" value="Genomic_DNA"/>
</dbReference>
<proteinExistence type="predicted"/>
<dbReference type="AlphaFoldDB" id="A0A1H0QPQ3"/>
<reference evidence="1 2" key="1">
    <citation type="submission" date="2016-10" db="EMBL/GenBank/DDBJ databases">
        <authorList>
            <person name="de Groot N.N."/>
        </authorList>
    </citation>
    <scope>NUCLEOTIDE SEQUENCE [LARGE SCALE GENOMIC DNA]</scope>
    <source>
        <strain evidence="1 2">StLB037</strain>
    </source>
</reference>
<organism evidence="1 2">
    <name type="scientific">Microbacterium testaceum (strain StLB037)</name>
    <dbReference type="NCBI Taxonomy" id="979556"/>
    <lineage>
        <taxon>Bacteria</taxon>
        <taxon>Bacillati</taxon>
        <taxon>Actinomycetota</taxon>
        <taxon>Actinomycetes</taxon>
        <taxon>Micrococcales</taxon>
        <taxon>Microbacteriaceae</taxon>
        <taxon>Microbacterium</taxon>
    </lineage>
</organism>
<name>A0A1H0QPQ3_MICTS</name>
<sequence>MRRQNARERLAAALLPGEVPLVTVDADTSSAAPGGLLAVTPTRVVYTAKNDSWAMELDRVMNVFFEQEYSRGLIRIESAETRLFTADASDAQRVVAALRAGRP</sequence>
<dbReference type="Proteomes" id="UP000186456">
    <property type="component" value="Unassembled WGS sequence"/>
</dbReference>
<dbReference type="RefSeq" id="WP_056225731.1">
    <property type="nucleotide sequence ID" value="NZ_FNJN01000005.1"/>
</dbReference>
<gene>
    <name evidence="1" type="ORF">SAMN04487788_2478</name>
</gene>
<evidence type="ECO:0000313" key="1">
    <source>
        <dbReference type="EMBL" id="SDP19353.1"/>
    </source>
</evidence>